<dbReference type="eggNOG" id="ENOG50315TA">
    <property type="taxonomic scope" value="Bacteria"/>
</dbReference>
<dbReference type="SUPFAM" id="SSF51206">
    <property type="entry name" value="cAMP-binding domain-like"/>
    <property type="match status" value="1"/>
</dbReference>
<dbReference type="KEGG" id="npn:JI59_17165"/>
<dbReference type="InterPro" id="IPR014710">
    <property type="entry name" value="RmlC-like_jellyroll"/>
</dbReference>
<organism evidence="2 3">
    <name type="scientific">Novosphingobium pentaromativorans US6-1</name>
    <dbReference type="NCBI Taxonomy" id="1088721"/>
    <lineage>
        <taxon>Bacteria</taxon>
        <taxon>Pseudomonadati</taxon>
        <taxon>Pseudomonadota</taxon>
        <taxon>Alphaproteobacteria</taxon>
        <taxon>Sphingomonadales</taxon>
        <taxon>Sphingomonadaceae</taxon>
        <taxon>Novosphingobium</taxon>
    </lineage>
</organism>
<dbReference type="AlphaFoldDB" id="G6E8B9"/>
<evidence type="ECO:0000259" key="1">
    <source>
        <dbReference type="PROSITE" id="PS50042"/>
    </source>
</evidence>
<reference evidence="2 3" key="1">
    <citation type="journal article" date="2012" name="J. Bacteriol.">
        <title>Genome sequence of benzo(a)pyrene-degrading bacterium Novosphingobium pentaromativorans US6-1.</title>
        <authorList>
            <person name="Luo Y.R."/>
            <person name="Kang S.G."/>
            <person name="Kim S.J."/>
            <person name="Kim M.R."/>
            <person name="Li N."/>
            <person name="Lee J.H."/>
            <person name="Kwon K.K."/>
        </authorList>
    </citation>
    <scope>NUCLEOTIDE SEQUENCE [LARGE SCALE GENOMIC DNA]</scope>
    <source>
        <strain evidence="2 3">US6-1</strain>
    </source>
</reference>
<comment type="caution">
    <text evidence="2">The sequence shown here is derived from an EMBL/GenBank/DDBJ whole genome shotgun (WGS) entry which is preliminary data.</text>
</comment>
<evidence type="ECO:0000313" key="3">
    <source>
        <dbReference type="Proteomes" id="UP000004030"/>
    </source>
</evidence>
<dbReference type="STRING" id="1088721.JI59_17165"/>
<gene>
    <name evidence="2" type="ORF">NSU_0590</name>
</gene>
<protein>
    <submittedName>
        <fullName evidence="2">CRP/FNR family transcriptional regulator</fullName>
    </submittedName>
</protein>
<dbReference type="PROSITE" id="PS50042">
    <property type="entry name" value="CNMP_BINDING_3"/>
    <property type="match status" value="1"/>
</dbReference>
<dbReference type="InterPro" id="IPR000595">
    <property type="entry name" value="cNMP-bd_dom"/>
</dbReference>
<dbReference type="PATRIC" id="fig|1088721.3.peg.582"/>
<feature type="domain" description="Cyclic nucleotide-binding" evidence="1">
    <location>
        <begin position="24"/>
        <end position="71"/>
    </location>
</feature>
<evidence type="ECO:0000313" key="2">
    <source>
        <dbReference type="EMBL" id="EHJ62459.1"/>
    </source>
</evidence>
<dbReference type="InterPro" id="IPR018490">
    <property type="entry name" value="cNMP-bd_dom_sf"/>
</dbReference>
<dbReference type="Proteomes" id="UP000004030">
    <property type="component" value="Unassembled WGS sequence"/>
</dbReference>
<proteinExistence type="predicted"/>
<name>G6E8B9_9SPHN</name>
<sequence>MAGRSTMIAAQVVAEALALAACPPFDRLTETELLLVASHARRFEYEPGETVLAGGAVAQRLVAVVGGSVVVEGRQAPAVFDAPSALFGLPTRADYIAGGRGAQVLCLARPHLFTIARECPDFVVGLAAIRAGADA</sequence>
<keyword evidence="3" id="KW-1185">Reference proteome</keyword>
<dbReference type="EMBL" id="AGFM01000008">
    <property type="protein sequence ID" value="EHJ62459.1"/>
    <property type="molecule type" value="Genomic_DNA"/>
</dbReference>
<accession>G6E8B9</accession>
<dbReference type="Gene3D" id="2.60.120.10">
    <property type="entry name" value="Jelly Rolls"/>
    <property type="match status" value="1"/>
</dbReference>